<dbReference type="EMBL" id="QGNW01000027">
    <property type="protein sequence ID" value="RVX12662.1"/>
    <property type="molecule type" value="Genomic_DNA"/>
</dbReference>
<dbReference type="Proteomes" id="UP000288805">
    <property type="component" value="Unassembled WGS sequence"/>
</dbReference>
<protein>
    <recommendedName>
        <fullName evidence="4">H15 domain-containing protein</fullName>
    </recommendedName>
</protein>
<feature type="region of interest" description="Disordered" evidence="1">
    <location>
        <begin position="159"/>
        <end position="188"/>
    </location>
</feature>
<accession>A0A438JUK9</accession>
<reference evidence="2 3" key="1">
    <citation type="journal article" date="2018" name="PLoS Genet.">
        <title>Population sequencing reveals clonal diversity and ancestral inbreeding in the grapevine cultivar Chardonnay.</title>
        <authorList>
            <person name="Roach M.J."/>
            <person name="Johnson D.L."/>
            <person name="Bohlmann J."/>
            <person name="van Vuuren H.J."/>
            <person name="Jones S.J."/>
            <person name="Pretorius I.S."/>
            <person name="Schmidt S.A."/>
            <person name="Borneman A.R."/>
        </authorList>
    </citation>
    <scope>NUCLEOTIDE SEQUENCE [LARGE SCALE GENOMIC DNA]</scope>
    <source>
        <strain evidence="3">cv. Chardonnay</strain>
        <tissue evidence="2">Leaf</tissue>
    </source>
</reference>
<evidence type="ECO:0000313" key="2">
    <source>
        <dbReference type="EMBL" id="RVX12662.1"/>
    </source>
</evidence>
<gene>
    <name evidence="2" type="ORF">CK203_011616</name>
</gene>
<sequence>MRLTKDDSEVNLASGEAEPEFSEWKWSNPEEVIEQLRHCLRKQEVHRKASSPVIPRDPNPDHPPYAWMILDAIKTLKEKGNGDIVVTSDDHYMIPTGNPNPKRKESSRSGSVIRVGDAVDYQVNEGKNQSQGQQNEVRSELLQSSCLNDDNCAALMVIPVESSSPRAEDEGEESVEELPKQQIGGRAV</sequence>
<comment type="caution">
    <text evidence="2">The sequence shown here is derived from an EMBL/GenBank/DDBJ whole genome shotgun (WGS) entry which is preliminary data.</text>
</comment>
<feature type="region of interest" description="Disordered" evidence="1">
    <location>
        <begin position="1"/>
        <end position="26"/>
    </location>
</feature>
<evidence type="ECO:0000256" key="1">
    <source>
        <dbReference type="SAM" id="MobiDB-lite"/>
    </source>
</evidence>
<evidence type="ECO:0008006" key="4">
    <source>
        <dbReference type="Google" id="ProtNLM"/>
    </source>
</evidence>
<dbReference type="AlphaFoldDB" id="A0A438JUK9"/>
<feature type="region of interest" description="Disordered" evidence="1">
    <location>
        <begin position="87"/>
        <end position="110"/>
    </location>
</feature>
<evidence type="ECO:0000313" key="3">
    <source>
        <dbReference type="Proteomes" id="UP000288805"/>
    </source>
</evidence>
<proteinExistence type="predicted"/>
<organism evidence="2 3">
    <name type="scientific">Vitis vinifera</name>
    <name type="common">Grape</name>
    <dbReference type="NCBI Taxonomy" id="29760"/>
    <lineage>
        <taxon>Eukaryota</taxon>
        <taxon>Viridiplantae</taxon>
        <taxon>Streptophyta</taxon>
        <taxon>Embryophyta</taxon>
        <taxon>Tracheophyta</taxon>
        <taxon>Spermatophyta</taxon>
        <taxon>Magnoliopsida</taxon>
        <taxon>eudicotyledons</taxon>
        <taxon>Gunneridae</taxon>
        <taxon>Pentapetalae</taxon>
        <taxon>rosids</taxon>
        <taxon>Vitales</taxon>
        <taxon>Vitaceae</taxon>
        <taxon>Viteae</taxon>
        <taxon>Vitis</taxon>
    </lineage>
</organism>
<name>A0A438JUK9_VITVI</name>